<feature type="compositionally biased region" description="Polar residues" evidence="1">
    <location>
        <begin position="36"/>
        <end position="46"/>
    </location>
</feature>
<protein>
    <submittedName>
        <fullName evidence="2">BQ5605_C022g09546 protein</fullName>
    </submittedName>
</protein>
<dbReference type="Proteomes" id="UP000249464">
    <property type="component" value="Unassembled WGS sequence"/>
</dbReference>
<organism evidence="2 3">
    <name type="scientific">Microbotryum silenes-dioicae</name>
    <dbReference type="NCBI Taxonomy" id="796604"/>
    <lineage>
        <taxon>Eukaryota</taxon>
        <taxon>Fungi</taxon>
        <taxon>Dikarya</taxon>
        <taxon>Basidiomycota</taxon>
        <taxon>Pucciniomycotina</taxon>
        <taxon>Microbotryomycetes</taxon>
        <taxon>Microbotryales</taxon>
        <taxon>Microbotryaceae</taxon>
        <taxon>Microbotryum</taxon>
    </lineage>
</organism>
<evidence type="ECO:0000313" key="3">
    <source>
        <dbReference type="Proteomes" id="UP000249464"/>
    </source>
</evidence>
<proteinExistence type="predicted"/>
<feature type="region of interest" description="Disordered" evidence="1">
    <location>
        <begin position="534"/>
        <end position="598"/>
    </location>
</feature>
<dbReference type="AlphaFoldDB" id="A0A2X0PLD7"/>
<keyword evidence="3" id="KW-1185">Reference proteome</keyword>
<reference evidence="2 3" key="1">
    <citation type="submission" date="2016-11" db="EMBL/GenBank/DDBJ databases">
        <authorList>
            <person name="Jaros S."/>
            <person name="Januszkiewicz K."/>
            <person name="Wedrychowicz H."/>
        </authorList>
    </citation>
    <scope>NUCLEOTIDE SEQUENCE [LARGE SCALE GENOMIC DNA]</scope>
</reference>
<dbReference type="EMBL" id="FQNC01000084">
    <property type="protein sequence ID" value="SGZ22811.1"/>
    <property type="molecule type" value="Genomic_DNA"/>
</dbReference>
<gene>
    <name evidence="2" type="primary">BQ5605_C022g09546</name>
    <name evidence="2" type="ORF">BQ5605_C022G09546</name>
</gene>
<feature type="compositionally biased region" description="Polar residues" evidence="1">
    <location>
        <begin position="571"/>
        <end position="597"/>
    </location>
</feature>
<sequence>MTWNSNLPSTYHDLLHCVYPFHSLRSLHRPIPADGTESTNKPTFGTQREPGGDILDHPLTSICHDSSIIDRATAALKGGLITAGEIGSALPDITGIYLKTNFQTQPRIYNERAADRCLDVMLRATPTDLLREYHGQPARLSIRFTSSPNERLLDPYPHASNLSDQDIDTCEDINTVAVQTRMADELKACYFGEDGVGYADPLDLRLVTVTGEPRELQGGCAIAAMVGKLRVKSTTALVKDPRALTIVPANHPQLALHIHFTKHARFGIIYAPPYFVLAELVIVDGRSHLLVGDLHSIVLDPEEPRATVKPFLAILLALFMDHCDGYHIEGPPQHILDQVAIFSRSLDRNSLAHDRADPRPRRAVVTGDAIAEGTRSEQPSDLPASSQSFCRFGESIVTANHFPGRAIICDANALPNSRMLASPIELEAEMAPSSDTPASSSPSALPSARKKICLDSDASHRSKLATTLPRAIQLVFNRSSMARAEYCPGPLLDLDSTPSLRLDLVRRVGHGATSVVWEAEWVTRVAASWQPEISCAEEGPSPSPRTGTPLATTPATTPISTPVTTPASMWDPSNTPYTSPASSTNSAVDGSSPSTAGVGQGKLIAKVVPSDFVGSVAKEYFVYTSIVPLLSPKARGYFPAFYGLYRSGSDGHAYVLVMEDTGSEITEEQLKSDIELKAQIDAALTLIADEGLVHGDQGARNVLLRPDGRICLIDWDEAQLR</sequence>
<name>A0A2X0PLD7_9BASI</name>
<dbReference type="InterPro" id="IPR011009">
    <property type="entry name" value="Kinase-like_dom_sf"/>
</dbReference>
<evidence type="ECO:0000256" key="1">
    <source>
        <dbReference type="SAM" id="MobiDB-lite"/>
    </source>
</evidence>
<feature type="region of interest" description="Disordered" evidence="1">
    <location>
        <begin position="30"/>
        <end position="52"/>
    </location>
</feature>
<evidence type="ECO:0000313" key="2">
    <source>
        <dbReference type="EMBL" id="SGZ22811.1"/>
    </source>
</evidence>
<dbReference type="SUPFAM" id="SSF56112">
    <property type="entry name" value="Protein kinase-like (PK-like)"/>
    <property type="match status" value="1"/>
</dbReference>
<feature type="compositionally biased region" description="Low complexity" evidence="1">
    <location>
        <begin position="544"/>
        <end position="567"/>
    </location>
</feature>
<accession>A0A2X0PLD7</accession>